<comment type="caution">
    <text evidence="2">The sequence shown here is derived from an EMBL/GenBank/DDBJ whole genome shotgun (WGS) entry which is preliminary data.</text>
</comment>
<dbReference type="Proteomes" id="UP001159364">
    <property type="component" value="Linkage Group LG05"/>
</dbReference>
<evidence type="ECO:0000313" key="3">
    <source>
        <dbReference type="Proteomes" id="UP001159364"/>
    </source>
</evidence>
<dbReference type="Gene3D" id="3.30.70.270">
    <property type="match status" value="1"/>
</dbReference>
<dbReference type="EMBL" id="JAIWQS010000005">
    <property type="protein sequence ID" value="KAJ8765773.1"/>
    <property type="molecule type" value="Genomic_DNA"/>
</dbReference>
<dbReference type="AlphaFoldDB" id="A0AAV8THN4"/>
<dbReference type="Pfam" id="PF17919">
    <property type="entry name" value="RT_RNaseH_2"/>
    <property type="match status" value="1"/>
</dbReference>
<dbReference type="InterPro" id="IPR043128">
    <property type="entry name" value="Rev_trsase/Diguanyl_cyclase"/>
</dbReference>
<dbReference type="Gene3D" id="3.10.20.370">
    <property type="match status" value="1"/>
</dbReference>
<reference evidence="2 3" key="1">
    <citation type="submission" date="2021-09" db="EMBL/GenBank/DDBJ databases">
        <title>Genomic insights and catalytic innovation underlie evolution of tropane alkaloids biosynthesis.</title>
        <authorList>
            <person name="Wang Y.-J."/>
            <person name="Tian T."/>
            <person name="Huang J.-P."/>
            <person name="Huang S.-X."/>
        </authorList>
    </citation>
    <scope>NUCLEOTIDE SEQUENCE [LARGE SCALE GENOMIC DNA]</scope>
    <source>
        <strain evidence="2">KIB-2018</strain>
        <tissue evidence="2">Leaf</tissue>
    </source>
</reference>
<evidence type="ECO:0000313" key="2">
    <source>
        <dbReference type="EMBL" id="KAJ8765773.1"/>
    </source>
</evidence>
<feature type="domain" description="Reverse transcriptase/retrotransposon-derived protein RNase H-like" evidence="1">
    <location>
        <begin position="59"/>
        <end position="138"/>
    </location>
</feature>
<dbReference type="InterPro" id="IPR043502">
    <property type="entry name" value="DNA/RNA_pol_sf"/>
</dbReference>
<protein>
    <recommendedName>
        <fullName evidence="1">Reverse transcriptase/retrotransposon-derived protein RNase H-like domain-containing protein</fullName>
    </recommendedName>
</protein>
<name>A0AAV8THN4_9ROSI</name>
<evidence type="ECO:0000259" key="1">
    <source>
        <dbReference type="Pfam" id="PF17919"/>
    </source>
</evidence>
<dbReference type="FunFam" id="3.30.70.270:FF:000020">
    <property type="entry name" value="Transposon Tf2-6 polyprotein-like Protein"/>
    <property type="match status" value="1"/>
</dbReference>
<dbReference type="PANTHER" id="PTHR34072">
    <property type="entry name" value="ENZYMATIC POLYPROTEIN-RELATED"/>
    <property type="match status" value="1"/>
</dbReference>
<keyword evidence="3" id="KW-1185">Reference proteome</keyword>
<gene>
    <name evidence="2" type="ORF">K2173_014895</name>
</gene>
<accession>A0AAV8THN4</accession>
<dbReference type="PANTHER" id="PTHR34072:SF55">
    <property type="entry name" value="DNA_RNA POLYMERASES SUPERFAMILY PROTEIN"/>
    <property type="match status" value="1"/>
</dbReference>
<sequence length="139" mass="15349">MDPEKVASILTWPQPRLVKGVRAFLGLTGYYRRFIQNYGNIARPLTELLKKESSQKFSWTTEAQAAFTALQQALTTTLILAKPNFHQPFVVECDASGGGVGAVLMQGGRPIAFYSKSLAPRNLAKPAYEKELMALVMTI</sequence>
<dbReference type="InterPro" id="IPR041577">
    <property type="entry name" value="RT_RNaseH_2"/>
</dbReference>
<organism evidence="2 3">
    <name type="scientific">Erythroxylum novogranatense</name>
    <dbReference type="NCBI Taxonomy" id="1862640"/>
    <lineage>
        <taxon>Eukaryota</taxon>
        <taxon>Viridiplantae</taxon>
        <taxon>Streptophyta</taxon>
        <taxon>Embryophyta</taxon>
        <taxon>Tracheophyta</taxon>
        <taxon>Spermatophyta</taxon>
        <taxon>Magnoliopsida</taxon>
        <taxon>eudicotyledons</taxon>
        <taxon>Gunneridae</taxon>
        <taxon>Pentapetalae</taxon>
        <taxon>rosids</taxon>
        <taxon>fabids</taxon>
        <taxon>Malpighiales</taxon>
        <taxon>Erythroxylaceae</taxon>
        <taxon>Erythroxylum</taxon>
    </lineage>
</organism>
<proteinExistence type="predicted"/>
<dbReference type="SUPFAM" id="SSF56672">
    <property type="entry name" value="DNA/RNA polymerases"/>
    <property type="match status" value="1"/>
</dbReference>